<reference evidence="7 8" key="1">
    <citation type="submission" date="2013-06" db="EMBL/GenBank/DDBJ databases">
        <title>The Genome Sequence of Acinetobacter rudis CIP 110305.</title>
        <authorList>
            <consortium name="The Broad Institute Genome Sequencing Platform"/>
            <consortium name="The Broad Institute Genome Sequencing Center for Infectious Disease"/>
            <person name="Cerqueira G."/>
            <person name="Feldgarden M."/>
            <person name="Courvalin P."/>
            <person name="Perichon B."/>
            <person name="Grillot-Courvalin C."/>
            <person name="Clermont D."/>
            <person name="Rocha E."/>
            <person name="Yoon E.-J."/>
            <person name="Nemec A."/>
            <person name="Young S.K."/>
            <person name="Zeng Q."/>
            <person name="Gargeya S."/>
            <person name="Fitzgerald M."/>
            <person name="Abouelleil A."/>
            <person name="Alvarado L."/>
            <person name="Berlin A.M."/>
            <person name="Chapman S.B."/>
            <person name="Dewar J."/>
            <person name="Goldberg J."/>
            <person name="Griggs A."/>
            <person name="Gujja S."/>
            <person name="Hansen M."/>
            <person name="Howarth C."/>
            <person name="Imamovic A."/>
            <person name="Larimer J."/>
            <person name="McCowan C."/>
            <person name="Murphy C."/>
            <person name="Pearson M."/>
            <person name="Priest M."/>
            <person name="Roberts A."/>
            <person name="Saif S."/>
            <person name="Shea T."/>
            <person name="Sykes S."/>
            <person name="Wortman J."/>
            <person name="Nusbaum C."/>
            <person name="Birren B."/>
        </authorList>
    </citation>
    <scope>NUCLEOTIDE SEQUENCE [LARGE SCALE GENOMIC DNA]</scope>
    <source>
        <strain evidence="7 8">CIP 110305</strain>
    </source>
</reference>
<dbReference type="eggNOG" id="COG2814">
    <property type="taxonomic scope" value="Bacteria"/>
</dbReference>
<comment type="caution">
    <text evidence="7">The sequence shown here is derived from an EMBL/GenBank/DDBJ whole genome shotgun (WGS) entry which is preliminary data.</text>
</comment>
<feature type="transmembrane region" description="Helical" evidence="6">
    <location>
        <begin position="39"/>
        <end position="60"/>
    </location>
</feature>
<evidence type="ECO:0000256" key="5">
    <source>
        <dbReference type="ARBA" id="ARBA00023136"/>
    </source>
</evidence>
<evidence type="ECO:0008006" key="9">
    <source>
        <dbReference type="Google" id="ProtNLM"/>
    </source>
</evidence>
<dbReference type="InterPro" id="IPR004752">
    <property type="entry name" value="AmpG_permease/AT-1"/>
</dbReference>
<keyword evidence="4 6" id="KW-1133">Transmembrane helix</keyword>
<name>S3MTR8_9GAMM</name>
<dbReference type="AlphaFoldDB" id="S3MTR8"/>
<feature type="transmembrane region" description="Helical" evidence="6">
    <location>
        <begin position="143"/>
        <end position="166"/>
    </location>
</feature>
<keyword evidence="3 6" id="KW-0812">Transmembrane</keyword>
<gene>
    <name evidence="7" type="ORF">F945_02725</name>
</gene>
<dbReference type="RefSeq" id="WP_016657110.1">
    <property type="nucleotide sequence ID" value="NZ_KE340354.1"/>
</dbReference>
<feature type="transmembrane region" description="Helical" evidence="6">
    <location>
        <begin position="401"/>
        <end position="420"/>
    </location>
</feature>
<accession>S3MTR8</accession>
<feature type="transmembrane region" description="Helical" evidence="6">
    <location>
        <begin position="239"/>
        <end position="258"/>
    </location>
</feature>
<feature type="transmembrane region" description="Helical" evidence="6">
    <location>
        <begin position="303"/>
        <end position="322"/>
    </location>
</feature>
<dbReference type="SUPFAM" id="SSF103473">
    <property type="entry name" value="MFS general substrate transporter"/>
    <property type="match status" value="1"/>
</dbReference>
<feature type="transmembrane region" description="Helical" evidence="6">
    <location>
        <begin position="104"/>
        <end position="122"/>
    </location>
</feature>
<evidence type="ECO:0000256" key="4">
    <source>
        <dbReference type="ARBA" id="ARBA00022989"/>
    </source>
</evidence>
<dbReference type="Gene3D" id="1.20.1250.20">
    <property type="entry name" value="MFS general substrate transporter like domains"/>
    <property type="match status" value="1"/>
</dbReference>
<dbReference type="GO" id="GO:0008521">
    <property type="term" value="F:acetyl-CoA transmembrane transporter activity"/>
    <property type="evidence" value="ECO:0007669"/>
    <property type="project" value="InterPro"/>
</dbReference>
<dbReference type="Proteomes" id="UP000014568">
    <property type="component" value="Unassembled WGS sequence"/>
</dbReference>
<organism evidence="7 8">
    <name type="scientific">Acinetobacter rudis CIP 110305</name>
    <dbReference type="NCBI Taxonomy" id="421052"/>
    <lineage>
        <taxon>Bacteria</taxon>
        <taxon>Pseudomonadati</taxon>
        <taxon>Pseudomonadota</taxon>
        <taxon>Gammaproteobacteria</taxon>
        <taxon>Moraxellales</taxon>
        <taxon>Moraxellaceae</taxon>
        <taxon>Acinetobacter</taxon>
    </lineage>
</organism>
<evidence type="ECO:0000256" key="6">
    <source>
        <dbReference type="SAM" id="Phobius"/>
    </source>
</evidence>
<evidence type="ECO:0000313" key="8">
    <source>
        <dbReference type="Proteomes" id="UP000014568"/>
    </source>
</evidence>
<keyword evidence="2" id="KW-0813">Transport</keyword>
<dbReference type="HOGENOM" id="CLU_029352_4_2_6"/>
<comment type="subcellular location">
    <subcellularLocation>
        <location evidence="1">Membrane</location>
        <topology evidence="1">Multi-pass membrane protein</topology>
    </subcellularLocation>
</comment>
<sequence>MQLHARQTYLLLFTLYWAQGLPVGFMTHALPVILRSQGVSLAHIGGFGLLMAPWAFKVLWAPYLDRYGHQNLEHYRQWALATQGLTIVVLLFLSFFPIHILNNSIYLLIFFISLLAMNILGATQDIATDALAVNLLKPQQQHWGNLFQVVGSRLGFIVGGGVILWLIDVLHWQGTFIFLAVLVALNSLPILKTKLVSTQTVHQVKQKISIQSGALSTLSWRQHLKQYFVYFTEQQELRYWLIILVTIKVTDGLSGAILKPLMVDMGLSFSQIGIYVTMLGAAAALLGAALASYCLRYLSRQHALLLFSVLKLISLFAFVLLAQRYEQGAAISTWWVYLANALEDLFAAMLLLVMLTLVMQYSRQHYAGTDFSFQVSIMALVSGGLYSLSGLFAEQLGYSDYLLSVVLVGLLLLIPICVWVKKSQVFKPSNE</sequence>
<dbReference type="Pfam" id="PF13000">
    <property type="entry name" value="Acatn"/>
    <property type="match status" value="1"/>
</dbReference>
<feature type="transmembrane region" description="Helical" evidence="6">
    <location>
        <begin position="334"/>
        <end position="359"/>
    </location>
</feature>
<dbReference type="PANTHER" id="PTHR12778">
    <property type="entry name" value="SOLUTE CARRIER FAMILY 33 ACETYL-COA TRANSPORTER -RELATED"/>
    <property type="match status" value="1"/>
</dbReference>
<proteinExistence type="predicted"/>
<dbReference type="EMBL" id="ATGI01000034">
    <property type="protein sequence ID" value="EPF70962.1"/>
    <property type="molecule type" value="Genomic_DNA"/>
</dbReference>
<feature type="transmembrane region" description="Helical" evidence="6">
    <location>
        <begin position="80"/>
        <end position="98"/>
    </location>
</feature>
<dbReference type="InterPro" id="IPR036259">
    <property type="entry name" value="MFS_trans_sf"/>
</dbReference>
<protein>
    <recommendedName>
        <fullName evidence="9">MFS transporter</fullName>
    </recommendedName>
</protein>
<dbReference type="PANTHER" id="PTHR12778:SF10">
    <property type="entry name" value="MAJOR FACILITATOR SUPERFAMILY DOMAIN-CONTAINING PROTEIN 3"/>
    <property type="match status" value="1"/>
</dbReference>
<evidence type="ECO:0000256" key="1">
    <source>
        <dbReference type="ARBA" id="ARBA00004141"/>
    </source>
</evidence>
<evidence type="ECO:0000313" key="7">
    <source>
        <dbReference type="EMBL" id="EPF70962.1"/>
    </source>
</evidence>
<dbReference type="CDD" id="cd17485">
    <property type="entry name" value="MFS_MFSD3"/>
    <property type="match status" value="1"/>
</dbReference>
<dbReference type="InterPro" id="IPR024371">
    <property type="entry name" value="AcetylCoA_trans_1-like"/>
</dbReference>
<dbReference type="GO" id="GO:0016020">
    <property type="term" value="C:membrane"/>
    <property type="evidence" value="ECO:0007669"/>
    <property type="project" value="UniProtKB-SubCell"/>
</dbReference>
<dbReference type="OrthoDB" id="9787815at2"/>
<keyword evidence="5 6" id="KW-0472">Membrane</keyword>
<dbReference type="GO" id="GO:0035348">
    <property type="term" value="P:acetyl-CoA transmembrane transport"/>
    <property type="evidence" value="ECO:0007669"/>
    <property type="project" value="InterPro"/>
</dbReference>
<dbReference type="PATRIC" id="fig|421052.3.peg.2661"/>
<feature type="transmembrane region" description="Helical" evidence="6">
    <location>
        <begin position="270"/>
        <end position="291"/>
    </location>
</feature>
<keyword evidence="8" id="KW-1185">Reference proteome</keyword>
<feature type="transmembrane region" description="Helical" evidence="6">
    <location>
        <begin position="371"/>
        <end position="389"/>
    </location>
</feature>
<evidence type="ECO:0000256" key="2">
    <source>
        <dbReference type="ARBA" id="ARBA00022448"/>
    </source>
</evidence>
<dbReference type="STRING" id="632955.GCA_000829675_01323"/>
<feature type="transmembrane region" description="Helical" evidence="6">
    <location>
        <begin position="172"/>
        <end position="191"/>
    </location>
</feature>
<evidence type="ECO:0000256" key="3">
    <source>
        <dbReference type="ARBA" id="ARBA00022692"/>
    </source>
</evidence>